<dbReference type="PRINTS" id="PR00039">
    <property type="entry name" value="HTHLYSR"/>
</dbReference>
<dbReference type="Gene3D" id="3.40.190.290">
    <property type="match status" value="1"/>
</dbReference>
<reference evidence="6 7" key="1">
    <citation type="journal article" date="2019" name="Int. J. Syst. Evol. Microbiol.">
        <title>The Global Catalogue of Microorganisms (GCM) 10K type strain sequencing project: providing services to taxonomists for standard genome sequencing and annotation.</title>
        <authorList>
            <consortium name="The Broad Institute Genomics Platform"/>
            <consortium name="The Broad Institute Genome Sequencing Center for Infectious Disease"/>
            <person name="Wu L."/>
            <person name="Ma J."/>
        </authorList>
    </citation>
    <scope>NUCLEOTIDE SEQUENCE [LARGE SCALE GENOMIC DNA]</scope>
    <source>
        <strain evidence="6 7">JCM 9731</strain>
    </source>
</reference>
<comment type="caution">
    <text evidence="6">The sequence shown here is derived from an EMBL/GenBank/DDBJ whole genome shotgun (WGS) entry which is preliminary data.</text>
</comment>
<name>A0ABN0W9V0_9BACI</name>
<gene>
    <name evidence="6" type="ORF">GCM10008967_20950</name>
</gene>
<evidence type="ECO:0000259" key="5">
    <source>
        <dbReference type="PROSITE" id="PS50931"/>
    </source>
</evidence>
<dbReference type="PROSITE" id="PS50931">
    <property type="entry name" value="HTH_LYSR"/>
    <property type="match status" value="1"/>
</dbReference>
<dbReference type="PANTHER" id="PTHR30346:SF28">
    <property type="entry name" value="HTH-TYPE TRANSCRIPTIONAL REGULATOR CYNR"/>
    <property type="match status" value="1"/>
</dbReference>
<evidence type="ECO:0000313" key="6">
    <source>
        <dbReference type="EMBL" id="GAA0330259.1"/>
    </source>
</evidence>
<comment type="similarity">
    <text evidence="1">Belongs to the LysR transcriptional regulatory family.</text>
</comment>
<dbReference type="Proteomes" id="UP001500782">
    <property type="component" value="Unassembled WGS sequence"/>
</dbReference>
<dbReference type="PANTHER" id="PTHR30346">
    <property type="entry name" value="TRANSCRIPTIONAL DUAL REGULATOR HCAR-RELATED"/>
    <property type="match status" value="1"/>
</dbReference>
<dbReference type="Pfam" id="PF03466">
    <property type="entry name" value="LysR_substrate"/>
    <property type="match status" value="1"/>
</dbReference>
<organism evidence="6 7">
    <name type="scientific">Bacillus carboniphilus</name>
    <dbReference type="NCBI Taxonomy" id="86663"/>
    <lineage>
        <taxon>Bacteria</taxon>
        <taxon>Bacillati</taxon>
        <taxon>Bacillota</taxon>
        <taxon>Bacilli</taxon>
        <taxon>Bacillales</taxon>
        <taxon>Bacillaceae</taxon>
        <taxon>Bacillus</taxon>
    </lineage>
</organism>
<evidence type="ECO:0000313" key="7">
    <source>
        <dbReference type="Proteomes" id="UP001500782"/>
    </source>
</evidence>
<dbReference type="Gene3D" id="1.10.10.10">
    <property type="entry name" value="Winged helix-like DNA-binding domain superfamily/Winged helix DNA-binding domain"/>
    <property type="match status" value="1"/>
</dbReference>
<keyword evidence="7" id="KW-1185">Reference proteome</keyword>
<protein>
    <submittedName>
        <fullName evidence="6">LysR family transcriptional regulator</fullName>
    </submittedName>
</protein>
<proteinExistence type="inferred from homology"/>
<evidence type="ECO:0000256" key="4">
    <source>
        <dbReference type="ARBA" id="ARBA00023163"/>
    </source>
</evidence>
<dbReference type="InterPro" id="IPR005119">
    <property type="entry name" value="LysR_subst-bd"/>
</dbReference>
<evidence type="ECO:0000256" key="3">
    <source>
        <dbReference type="ARBA" id="ARBA00023125"/>
    </source>
</evidence>
<dbReference type="CDD" id="cd05466">
    <property type="entry name" value="PBP2_LTTR_substrate"/>
    <property type="match status" value="1"/>
</dbReference>
<dbReference type="InterPro" id="IPR000847">
    <property type="entry name" value="LysR_HTH_N"/>
</dbReference>
<dbReference type="InterPro" id="IPR036390">
    <property type="entry name" value="WH_DNA-bd_sf"/>
</dbReference>
<dbReference type="EMBL" id="BAAADJ010000021">
    <property type="protein sequence ID" value="GAA0330259.1"/>
    <property type="molecule type" value="Genomic_DNA"/>
</dbReference>
<dbReference type="InterPro" id="IPR036388">
    <property type="entry name" value="WH-like_DNA-bd_sf"/>
</dbReference>
<evidence type="ECO:0000256" key="2">
    <source>
        <dbReference type="ARBA" id="ARBA00023015"/>
    </source>
</evidence>
<feature type="domain" description="HTH lysR-type" evidence="5">
    <location>
        <begin position="1"/>
        <end position="58"/>
    </location>
</feature>
<keyword evidence="4" id="KW-0804">Transcription</keyword>
<evidence type="ECO:0000256" key="1">
    <source>
        <dbReference type="ARBA" id="ARBA00009437"/>
    </source>
</evidence>
<dbReference type="SUPFAM" id="SSF53850">
    <property type="entry name" value="Periplasmic binding protein-like II"/>
    <property type="match status" value="1"/>
</dbReference>
<dbReference type="RefSeq" id="WP_343798827.1">
    <property type="nucleotide sequence ID" value="NZ_BAAADJ010000021.1"/>
</dbReference>
<keyword evidence="3" id="KW-0238">DNA-binding</keyword>
<accession>A0ABN0W9V0</accession>
<dbReference type="SUPFAM" id="SSF46785">
    <property type="entry name" value="Winged helix' DNA-binding domain"/>
    <property type="match status" value="1"/>
</dbReference>
<dbReference type="Pfam" id="PF00126">
    <property type="entry name" value="HTH_1"/>
    <property type="match status" value="1"/>
</dbReference>
<sequence length="299" mass="34175">MDIKQLHYFCTIAKEGQITRAAKKLHMAQPPLSQQLKQLEVELGVKLMERQGRNMELTSAGEILYKKATRLLAELEDTKSEVKETGDGLRGILSIGSVKTCFSYLPEKIRYFRETYPNVTFHLREGDTYFVSELLRNRVIEVAVIRLPLDTDDFSMIQLPSEPYVAVIPQKWEHQFRNTTSIEMKELQNLPLLLLHRINGTGQYEMILDECKRHGFKPHVVCECPDAAMLLSLVDAGVGATLVPKSTLLSLHTTNTVTLELQNSKIQSESAVIWLKDRYLSKSAQHFIDTFREHSTIKE</sequence>
<keyword evidence="2" id="KW-0805">Transcription regulation</keyword>